<dbReference type="AlphaFoldDB" id="A0AAU8LXL9"/>
<proteinExistence type="predicted"/>
<dbReference type="KEGG" id="eaj:Q3M24_04135"/>
<reference evidence="1" key="1">
    <citation type="journal article" date="2024" name="Syst. Appl. Microbiol.">
        <title>First single-strain enrichments of Electrothrix cable bacteria, description of E. aestuarii sp. nov. and E. rattekaaiensis sp. nov., and proposal of a cable bacteria taxonomy following the rules of the SeqCode.</title>
        <authorList>
            <person name="Plum-Jensen L.E."/>
            <person name="Schramm A."/>
            <person name="Marshall I.P.G."/>
        </authorList>
    </citation>
    <scope>NUCLEOTIDE SEQUENCE</scope>
    <source>
        <strain evidence="1">Rat1</strain>
    </source>
</reference>
<protein>
    <submittedName>
        <fullName evidence="1">Uncharacterized protein</fullName>
    </submittedName>
</protein>
<gene>
    <name evidence="1" type="ORF">Q3M24_04135</name>
</gene>
<accession>A0AAU8LXL9</accession>
<name>A0AAU8LXL9_9BACT</name>
<evidence type="ECO:0000313" key="1">
    <source>
        <dbReference type="EMBL" id="XCN73953.1"/>
    </source>
</evidence>
<dbReference type="EMBL" id="CP159373">
    <property type="protein sequence ID" value="XCN73953.1"/>
    <property type="molecule type" value="Genomic_DNA"/>
</dbReference>
<organism evidence="1">
    <name type="scientific">Candidatus Electrothrix aestuarii</name>
    <dbReference type="NCBI Taxonomy" id="3062594"/>
    <lineage>
        <taxon>Bacteria</taxon>
        <taxon>Pseudomonadati</taxon>
        <taxon>Thermodesulfobacteriota</taxon>
        <taxon>Desulfobulbia</taxon>
        <taxon>Desulfobulbales</taxon>
        <taxon>Desulfobulbaceae</taxon>
        <taxon>Candidatus Electrothrix</taxon>
    </lineage>
</organism>
<reference evidence="1" key="2">
    <citation type="submission" date="2024-06" db="EMBL/GenBank/DDBJ databases">
        <authorList>
            <person name="Plum-Jensen L.E."/>
            <person name="Schramm A."/>
            <person name="Marshall I.P.G."/>
        </authorList>
    </citation>
    <scope>NUCLEOTIDE SEQUENCE</scope>
    <source>
        <strain evidence="1">Rat1</strain>
    </source>
</reference>
<sequence length="93" mass="10768">MKIPLPKPLVDAQKKGIEYFMGEYCEWKLQIEESPKFIEDTVGSPVCVFANNGFGDYLFLKKKPDNRGYDEKAFEFFHETPEESVRHSSVTSQ</sequence>